<comment type="caution">
    <text evidence="2">The sequence shown here is derived from an EMBL/GenBank/DDBJ whole genome shotgun (WGS) entry which is preliminary data.</text>
</comment>
<gene>
    <name evidence="2" type="ORF">F6B42_14735</name>
</gene>
<name>A0A5J5IS53_9MICO</name>
<evidence type="ECO:0000256" key="1">
    <source>
        <dbReference type="SAM" id="Phobius"/>
    </source>
</evidence>
<dbReference type="OrthoDB" id="5124026at2"/>
<accession>A0A5J5IS53</accession>
<dbReference type="RefSeq" id="WP_150420506.1">
    <property type="nucleotide sequence ID" value="NZ_VYRZ01000005.1"/>
</dbReference>
<reference evidence="3" key="1">
    <citation type="submission" date="2019-09" db="EMBL/GenBank/DDBJ databases">
        <title>Mumia zhuanghuii sp. nov. isolated from the intestinal contents of plateau pika (Ochotona curzoniae) in the Qinghai-Tibet plateau of China.</title>
        <authorList>
            <person name="Tian Z."/>
        </authorList>
    </citation>
    <scope>NUCLEOTIDE SEQUENCE [LARGE SCALE GENOMIC DNA]</scope>
    <source>
        <strain evidence="3">DSM 25564</strain>
    </source>
</reference>
<keyword evidence="1" id="KW-0472">Membrane</keyword>
<evidence type="ECO:0000313" key="3">
    <source>
        <dbReference type="Proteomes" id="UP000327039"/>
    </source>
</evidence>
<keyword evidence="3" id="KW-1185">Reference proteome</keyword>
<sequence>MPTDAAPRKRWSLLGRVWAGFGAAVGVIGAVTGVIGILPILTATESGADSLTLTATPYPASVSEWALPLDADRSTYPNDPDPACTAERQEWLAARAQPIRRTVLFDLRNTATSGPMVGVTDVRIDGERFPHRSEAILVVCDSEPKPPVPMAAARLDASSTGGVAVFSAENYGIQQAGLPDMPVTWNLAPGETGLVVLRIGSSVAYEGTLTASVVESGRSAPVTISVGEAERLSAPALRAEGEVYLRAGSELVCVDERVAPGEDSGCP</sequence>
<keyword evidence="1" id="KW-1133">Transmembrane helix</keyword>
<protein>
    <submittedName>
        <fullName evidence="2">Uncharacterized protein</fullName>
    </submittedName>
</protein>
<dbReference type="EMBL" id="VYRZ01000005">
    <property type="protein sequence ID" value="KAA9083796.1"/>
    <property type="molecule type" value="Genomic_DNA"/>
</dbReference>
<proteinExistence type="predicted"/>
<organism evidence="2 3">
    <name type="scientific">Microbacterium radiodurans</name>
    <dbReference type="NCBI Taxonomy" id="661398"/>
    <lineage>
        <taxon>Bacteria</taxon>
        <taxon>Bacillati</taxon>
        <taxon>Actinomycetota</taxon>
        <taxon>Actinomycetes</taxon>
        <taxon>Micrococcales</taxon>
        <taxon>Microbacteriaceae</taxon>
        <taxon>Microbacterium</taxon>
    </lineage>
</organism>
<keyword evidence="1" id="KW-0812">Transmembrane</keyword>
<evidence type="ECO:0000313" key="2">
    <source>
        <dbReference type="EMBL" id="KAA9083796.1"/>
    </source>
</evidence>
<dbReference type="AlphaFoldDB" id="A0A5J5IS53"/>
<dbReference type="Proteomes" id="UP000327039">
    <property type="component" value="Unassembled WGS sequence"/>
</dbReference>
<feature type="transmembrane region" description="Helical" evidence="1">
    <location>
        <begin position="17"/>
        <end position="41"/>
    </location>
</feature>